<dbReference type="PROSITE" id="PS50110">
    <property type="entry name" value="RESPONSE_REGULATORY"/>
    <property type="match status" value="1"/>
</dbReference>
<dbReference type="InterPro" id="IPR001789">
    <property type="entry name" value="Sig_transdc_resp-reg_receiver"/>
</dbReference>
<feature type="modified residue" description="4-aspartylphosphate" evidence="2">
    <location>
        <position position="53"/>
    </location>
</feature>
<dbReference type="RefSeq" id="WP_147057581.1">
    <property type="nucleotide sequence ID" value="NZ_CP042437.1"/>
</dbReference>
<dbReference type="EMBL" id="CP042437">
    <property type="protein sequence ID" value="QEC78697.1"/>
    <property type="molecule type" value="Genomic_DNA"/>
</dbReference>
<organism evidence="4 5">
    <name type="scientific">Mucilaginibacter ginsenosidivorax</name>
    <dbReference type="NCBI Taxonomy" id="862126"/>
    <lineage>
        <taxon>Bacteria</taxon>
        <taxon>Pseudomonadati</taxon>
        <taxon>Bacteroidota</taxon>
        <taxon>Sphingobacteriia</taxon>
        <taxon>Sphingobacteriales</taxon>
        <taxon>Sphingobacteriaceae</taxon>
        <taxon>Mucilaginibacter</taxon>
    </lineage>
</organism>
<keyword evidence="1 2" id="KW-0597">Phosphoprotein</keyword>
<dbReference type="Pfam" id="PF00072">
    <property type="entry name" value="Response_reg"/>
    <property type="match status" value="1"/>
</dbReference>
<proteinExistence type="predicted"/>
<evidence type="ECO:0000313" key="4">
    <source>
        <dbReference type="EMBL" id="QEC78697.1"/>
    </source>
</evidence>
<name>A0A5B8W5I2_9SPHI</name>
<protein>
    <submittedName>
        <fullName evidence="4">Response regulator</fullName>
    </submittedName>
</protein>
<dbReference type="CDD" id="cd00156">
    <property type="entry name" value="REC"/>
    <property type="match status" value="1"/>
</dbReference>
<dbReference type="KEGG" id="mgk:FSB76_23120"/>
<dbReference type="InterPro" id="IPR050595">
    <property type="entry name" value="Bact_response_regulator"/>
</dbReference>
<reference evidence="4 5" key="1">
    <citation type="journal article" date="2013" name="J. Microbiol.">
        <title>Mucilaginibacter ginsenosidivorax sp. nov., with ginsenoside converting activity isolated from sediment.</title>
        <authorList>
            <person name="Kim J.K."/>
            <person name="Choi T.E."/>
            <person name="Liu Q.M."/>
            <person name="Park H.Y."/>
            <person name="Yi T.H."/>
            <person name="Yoon M.H."/>
            <person name="Kim S.C."/>
            <person name="Im W.T."/>
        </authorList>
    </citation>
    <scope>NUCLEOTIDE SEQUENCE [LARGE SCALE GENOMIC DNA]</scope>
    <source>
        <strain evidence="4 5">KHI28</strain>
    </source>
</reference>
<dbReference type="GO" id="GO:0000160">
    <property type="term" value="P:phosphorelay signal transduction system"/>
    <property type="evidence" value="ECO:0007669"/>
    <property type="project" value="InterPro"/>
</dbReference>
<accession>A0A5B8W5I2</accession>
<dbReference type="Gene3D" id="3.40.50.2300">
    <property type="match status" value="1"/>
</dbReference>
<dbReference type="SUPFAM" id="SSF52172">
    <property type="entry name" value="CheY-like"/>
    <property type="match status" value="1"/>
</dbReference>
<evidence type="ECO:0000259" key="3">
    <source>
        <dbReference type="PROSITE" id="PS50110"/>
    </source>
</evidence>
<feature type="domain" description="Response regulatory" evidence="3">
    <location>
        <begin position="4"/>
        <end position="118"/>
    </location>
</feature>
<dbReference type="OrthoDB" id="795853at2"/>
<dbReference type="PANTHER" id="PTHR44591">
    <property type="entry name" value="STRESS RESPONSE REGULATOR PROTEIN 1"/>
    <property type="match status" value="1"/>
</dbReference>
<dbReference type="Proteomes" id="UP000321362">
    <property type="component" value="Chromosome"/>
</dbReference>
<gene>
    <name evidence="4" type="ORF">FSB76_23120</name>
</gene>
<keyword evidence="5" id="KW-1185">Reference proteome</keyword>
<dbReference type="SMART" id="SM00448">
    <property type="entry name" value="REC"/>
    <property type="match status" value="1"/>
</dbReference>
<sequence>MAKQILIIEDDDDIRSILETALVLYDFDVQGVERTDDIIELIKIHGPDLVLTDYMMPGLNGGQICKMIKTNKDTSHIPVILMSAYHKSAIDLVNFNYDAYIPKPFDLKKLVLTINKLLN</sequence>
<dbReference type="InterPro" id="IPR011006">
    <property type="entry name" value="CheY-like_superfamily"/>
</dbReference>
<dbReference type="PANTHER" id="PTHR44591:SF3">
    <property type="entry name" value="RESPONSE REGULATORY DOMAIN-CONTAINING PROTEIN"/>
    <property type="match status" value="1"/>
</dbReference>
<dbReference type="AlphaFoldDB" id="A0A5B8W5I2"/>
<evidence type="ECO:0000256" key="1">
    <source>
        <dbReference type="ARBA" id="ARBA00022553"/>
    </source>
</evidence>
<evidence type="ECO:0000256" key="2">
    <source>
        <dbReference type="PROSITE-ProRule" id="PRU00169"/>
    </source>
</evidence>
<evidence type="ECO:0000313" key="5">
    <source>
        <dbReference type="Proteomes" id="UP000321362"/>
    </source>
</evidence>